<evidence type="ECO:0000313" key="2">
    <source>
        <dbReference type="Proteomes" id="UP000289411"/>
    </source>
</evidence>
<reference evidence="1 2" key="2">
    <citation type="submission" date="2019-02" db="EMBL/GenBank/DDBJ databases">
        <title>'Lichenibacterium ramalinii' gen. nov. sp. nov., 'Lichenibacterium minor' gen. nov. sp. nov.</title>
        <authorList>
            <person name="Pankratov T."/>
        </authorList>
    </citation>
    <scope>NUCLEOTIDE SEQUENCE [LARGE SCALE GENOMIC DNA]</scope>
    <source>
        <strain evidence="1 2">RmlP001</strain>
    </source>
</reference>
<dbReference type="EMBL" id="QYBC01000011">
    <property type="protein sequence ID" value="RYB04178.1"/>
    <property type="molecule type" value="Genomic_DNA"/>
</dbReference>
<accession>A0A4Q2RCD0</accession>
<evidence type="ECO:0008006" key="3">
    <source>
        <dbReference type="Google" id="ProtNLM"/>
    </source>
</evidence>
<name>A0A4Q2RCD0_9HYPH</name>
<proteinExistence type="predicted"/>
<dbReference type="Proteomes" id="UP000289411">
    <property type="component" value="Unassembled WGS sequence"/>
</dbReference>
<sequence>MDGNKRDIPLDLERIDAHVISDREYEEIPELTDEDFARGVWTPSPATQSPLTAPYHLLVDADVVARFKATGQGWERRIHLALRRAADAIG</sequence>
<keyword evidence="2" id="KW-1185">Reference proteome</keyword>
<dbReference type="Pfam" id="PF14384">
    <property type="entry name" value="BrnA_antitoxin"/>
    <property type="match status" value="1"/>
</dbReference>
<dbReference type="InterPro" id="IPR025528">
    <property type="entry name" value="BrnA_antitoxin"/>
</dbReference>
<reference evidence="1 2" key="1">
    <citation type="submission" date="2018-09" db="EMBL/GenBank/DDBJ databases">
        <authorList>
            <person name="Grouzdev D.S."/>
            <person name="Krutkina M.S."/>
        </authorList>
    </citation>
    <scope>NUCLEOTIDE SEQUENCE [LARGE SCALE GENOMIC DNA]</scope>
    <source>
        <strain evidence="1 2">RmlP001</strain>
    </source>
</reference>
<evidence type="ECO:0000313" key="1">
    <source>
        <dbReference type="EMBL" id="RYB04178.1"/>
    </source>
</evidence>
<dbReference type="OrthoDB" id="361944at2"/>
<organism evidence="1 2">
    <name type="scientific">Lichenibacterium ramalinae</name>
    <dbReference type="NCBI Taxonomy" id="2316527"/>
    <lineage>
        <taxon>Bacteria</taxon>
        <taxon>Pseudomonadati</taxon>
        <taxon>Pseudomonadota</taxon>
        <taxon>Alphaproteobacteria</taxon>
        <taxon>Hyphomicrobiales</taxon>
        <taxon>Lichenihabitantaceae</taxon>
        <taxon>Lichenibacterium</taxon>
    </lineage>
</organism>
<comment type="caution">
    <text evidence="1">The sequence shown here is derived from an EMBL/GenBank/DDBJ whole genome shotgun (WGS) entry which is preliminary data.</text>
</comment>
<gene>
    <name evidence="1" type="ORF">D3272_14290</name>
</gene>
<dbReference type="AlphaFoldDB" id="A0A4Q2RCD0"/>
<protein>
    <recommendedName>
        <fullName evidence="3">BrnA antitoxin family protein</fullName>
    </recommendedName>
</protein>